<dbReference type="PANTHER" id="PTHR33678">
    <property type="entry name" value="BLL1576 PROTEIN"/>
    <property type="match status" value="1"/>
</dbReference>
<feature type="non-terminal residue" evidence="2">
    <location>
        <position position="1"/>
    </location>
</feature>
<comment type="caution">
    <text evidence="2">The sequence shown here is derived from an EMBL/GenBank/DDBJ whole genome shotgun (WGS) entry which is preliminary data.</text>
</comment>
<dbReference type="Pfam" id="PF03050">
    <property type="entry name" value="DDE_Tnp_IS66"/>
    <property type="match status" value="1"/>
</dbReference>
<dbReference type="InterPro" id="IPR052344">
    <property type="entry name" value="Transposase-related"/>
</dbReference>
<keyword evidence="3" id="KW-1185">Reference proteome</keyword>
<proteinExistence type="predicted"/>
<dbReference type="InterPro" id="IPR004291">
    <property type="entry name" value="Transposase_IS66_central"/>
</dbReference>
<dbReference type="Proteomes" id="UP000886469">
    <property type="component" value="Unassembled WGS sequence"/>
</dbReference>
<reference evidence="2" key="1">
    <citation type="submission" date="2019-03" db="EMBL/GenBank/DDBJ databases">
        <title>Metabolic reconstructions from genomes of highly enriched 'Candidatus Accumulibacter' and 'Candidatus Competibacter' bioreactor populations.</title>
        <authorList>
            <person name="Annavajhala M.K."/>
            <person name="Welles L."/>
            <person name="Abbas B."/>
            <person name="Sorokin D."/>
            <person name="Park H."/>
            <person name="Van Loosdrecht M."/>
            <person name="Chandran K."/>
        </authorList>
    </citation>
    <scope>NUCLEOTIDE SEQUENCE</scope>
    <source>
        <strain evidence="2">SBR_L</strain>
    </source>
</reference>
<dbReference type="EMBL" id="SPMX01000029">
    <property type="protein sequence ID" value="NMQ05834.1"/>
    <property type="molecule type" value="Genomic_DNA"/>
</dbReference>
<organism evidence="2 3">
    <name type="scientific">Candidatus Accumulibacter contiguus</name>
    <dbReference type="NCBI Taxonomy" id="2954381"/>
    <lineage>
        <taxon>Bacteria</taxon>
        <taxon>Pseudomonadati</taxon>
        <taxon>Pseudomonadota</taxon>
        <taxon>Betaproteobacteria</taxon>
        <taxon>Candidatus Accumulibacter</taxon>
    </lineage>
</organism>
<evidence type="ECO:0000313" key="3">
    <source>
        <dbReference type="Proteomes" id="UP000886469"/>
    </source>
</evidence>
<evidence type="ECO:0000313" key="2">
    <source>
        <dbReference type="EMBL" id="NMQ05834.1"/>
    </source>
</evidence>
<dbReference type="RefSeq" id="WP_169070493.1">
    <property type="nucleotide sequence ID" value="NZ_SPMX01000029.1"/>
</dbReference>
<gene>
    <name evidence="2" type="ORF">E4Q08_11445</name>
</gene>
<protein>
    <submittedName>
        <fullName evidence="2">IS66 family transposase</fullName>
    </submittedName>
</protein>
<accession>A0ABX1T9P1</accession>
<evidence type="ECO:0000259" key="1">
    <source>
        <dbReference type="Pfam" id="PF03050"/>
    </source>
</evidence>
<dbReference type="PANTHER" id="PTHR33678:SF1">
    <property type="entry name" value="BLL1576 PROTEIN"/>
    <property type="match status" value="1"/>
</dbReference>
<sequence>PPSGKRGRPRQSKATNLLLRLRTYTDDVWRFATDPGVPFTNNLAEQAVRMSKVKQKVSGGFRTKKGADAYCIIHSYLATMHKQGANLFHALILTFQGQPPQPRLA</sequence>
<name>A0ABX1T9P1_9PROT</name>
<feature type="domain" description="Transposase IS66 central" evidence="1">
    <location>
        <begin position="7"/>
        <end position="68"/>
    </location>
</feature>